<proteinExistence type="predicted"/>
<sequence>MESQKGSSCLRKCNLPGLFRSLLKCPENEKGKIRDLIDKECDSVGCSERSCQAAEAEANNEQVFIMFTRVTMEKVFASLAMIKAFYVWLQFALFPYNAGDVIQSDELIVNEFRRLSLLLRSFHGREQLELPGEESALAISKKLSACIQTYQALVKKLEVRATSKDSQTFLLKEELWKNIVENKCLMRTAGFSGSVSVMEEEGSDQSRMMRLSYFISELQHAIKSVRHFVKIMVNEMRVAADWDLEAAADALQPGLSYWGVTDICFAFESFICLEMFEAFQLPHFGLTTEALPRPQIWRRYFLQKYLELKPMKPGDCLSNHPESLLASFCRWKYQQVVNSKMELSFFGNLNFRNHIKLGGFPEAPFIDSFLEMARRVLRLHYLALSTDPVASIFCVPKGSRFSELYMESVHEDPFLPMNISSDTGPRVAFTVVPGFKLGRIIIQSQVYFSKHPDIL</sequence>
<dbReference type="GO" id="GO:0009959">
    <property type="term" value="P:negative gravitropism"/>
    <property type="evidence" value="ECO:0007669"/>
    <property type="project" value="InterPro"/>
</dbReference>
<keyword evidence="4" id="KW-1185">Reference proteome</keyword>
<dbReference type="Proteomes" id="UP000594263">
    <property type="component" value="Unplaced"/>
</dbReference>
<dbReference type="AlphaFoldDB" id="A0A7N0V1J8"/>
<dbReference type="InterPro" id="IPR056813">
    <property type="entry name" value="GIL1_IRKI_C"/>
</dbReference>
<evidence type="ECO:0000313" key="4">
    <source>
        <dbReference type="Proteomes" id="UP000594263"/>
    </source>
</evidence>
<feature type="domain" description="DUF641" evidence="1">
    <location>
        <begin position="69"/>
        <end position="185"/>
    </location>
</feature>
<dbReference type="Pfam" id="PF04859">
    <property type="entry name" value="DUF641"/>
    <property type="match status" value="1"/>
</dbReference>
<reference evidence="3" key="1">
    <citation type="submission" date="2021-01" db="UniProtKB">
        <authorList>
            <consortium name="EnsemblPlants"/>
        </authorList>
    </citation>
    <scope>IDENTIFICATION</scope>
</reference>
<feature type="domain" description="GIL1/IRKI C-terminal" evidence="2">
    <location>
        <begin position="392"/>
        <end position="447"/>
    </location>
</feature>
<dbReference type="GO" id="GO:0009639">
    <property type="term" value="P:response to red or far red light"/>
    <property type="evidence" value="ECO:0007669"/>
    <property type="project" value="InterPro"/>
</dbReference>
<dbReference type="PANTHER" id="PTHR31161">
    <property type="entry name" value="PROTEIN GRAVITROPIC IN THE LIGHT 1"/>
    <property type="match status" value="1"/>
</dbReference>
<name>A0A7N0V1J8_KALFE</name>
<dbReference type="InterPro" id="IPR040225">
    <property type="entry name" value="GIL1-like"/>
</dbReference>
<evidence type="ECO:0000313" key="3">
    <source>
        <dbReference type="EnsemblPlants" id="Kaladp0095s0056.1.v1.1.CDS.1"/>
    </source>
</evidence>
<dbReference type="Pfam" id="PF24994">
    <property type="entry name" value="GIL1_IRKI_C"/>
    <property type="match status" value="1"/>
</dbReference>
<organism evidence="3 4">
    <name type="scientific">Kalanchoe fedtschenkoi</name>
    <name type="common">Lavender scallops</name>
    <name type="synonym">South American air plant</name>
    <dbReference type="NCBI Taxonomy" id="63787"/>
    <lineage>
        <taxon>Eukaryota</taxon>
        <taxon>Viridiplantae</taxon>
        <taxon>Streptophyta</taxon>
        <taxon>Embryophyta</taxon>
        <taxon>Tracheophyta</taxon>
        <taxon>Spermatophyta</taxon>
        <taxon>Magnoliopsida</taxon>
        <taxon>eudicotyledons</taxon>
        <taxon>Gunneridae</taxon>
        <taxon>Pentapetalae</taxon>
        <taxon>Saxifragales</taxon>
        <taxon>Crassulaceae</taxon>
        <taxon>Kalanchoe</taxon>
    </lineage>
</organism>
<evidence type="ECO:0008006" key="5">
    <source>
        <dbReference type="Google" id="ProtNLM"/>
    </source>
</evidence>
<dbReference type="Gramene" id="Kaladp0095s0056.1.v1.1">
    <property type="protein sequence ID" value="Kaladp0095s0056.1.v1.1.CDS.1"/>
    <property type="gene ID" value="Kaladp0095s0056.v1.1"/>
</dbReference>
<dbReference type="EnsemblPlants" id="Kaladp0095s0056.1.v1.1">
    <property type="protein sequence ID" value="Kaladp0095s0056.1.v1.1.CDS.1"/>
    <property type="gene ID" value="Kaladp0095s0056.v1.1"/>
</dbReference>
<protein>
    <recommendedName>
        <fullName evidence="5">DUF641 domain-containing protein</fullName>
    </recommendedName>
</protein>
<evidence type="ECO:0000259" key="2">
    <source>
        <dbReference type="Pfam" id="PF24994"/>
    </source>
</evidence>
<dbReference type="InterPro" id="IPR006943">
    <property type="entry name" value="DUF641_pln"/>
</dbReference>
<accession>A0A7N0V1J8</accession>
<evidence type="ECO:0000259" key="1">
    <source>
        <dbReference type="Pfam" id="PF04859"/>
    </source>
</evidence>